<evidence type="ECO:0000313" key="3">
    <source>
        <dbReference type="Proteomes" id="UP001500418"/>
    </source>
</evidence>
<name>A0ABN1Q9X8_9ACTN</name>
<dbReference type="Proteomes" id="UP001500418">
    <property type="component" value="Unassembled WGS sequence"/>
</dbReference>
<dbReference type="EMBL" id="BAAAID010000036">
    <property type="protein sequence ID" value="GAA0939436.1"/>
    <property type="molecule type" value="Genomic_DNA"/>
</dbReference>
<comment type="caution">
    <text evidence="2">The sequence shown here is derived from an EMBL/GenBank/DDBJ whole genome shotgun (WGS) entry which is preliminary data.</text>
</comment>
<dbReference type="InterPro" id="IPR013785">
    <property type="entry name" value="Aldolase_TIM"/>
</dbReference>
<gene>
    <name evidence="2" type="ORF">GCM10009575_053120</name>
</gene>
<accession>A0ABN1Q9X8</accession>
<keyword evidence="3" id="KW-1185">Reference proteome</keyword>
<feature type="compositionally biased region" description="Basic and acidic residues" evidence="1">
    <location>
        <begin position="29"/>
        <end position="44"/>
    </location>
</feature>
<feature type="region of interest" description="Disordered" evidence="1">
    <location>
        <begin position="24"/>
        <end position="47"/>
    </location>
</feature>
<reference evidence="2 3" key="1">
    <citation type="journal article" date="2019" name="Int. J. Syst. Evol. Microbiol.">
        <title>The Global Catalogue of Microorganisms (GCM) 10K type strain sequencing project: providing services to taxonomists for standard genome sequencing and annotation.</title>
        <authorList>
            <consortium name="The Broad Institute Genomics Platform"/>
            <consortium name="The Broad Institute Genome Sequencing Center for Infectious Disease"/>
            <person name="Wu L."/>
            <person name="Ma J."/>
        </authorList>
    </citation>
    <scope>NUCLEOTIDE SEQUENCE [LARGE SCALE GENOMIC DNA]</scope>
    <source>
        <strain evidence="2 3">JCM 11444</strain>
    </source>
</reference>
<sequence>MIIAHEAIKPAGLARTCPNMMTGEGVAGMDRDGASVHRTEAETRRRWRHRDPLPPRAFLTSRSGVKDVIL</sequence>
<organism evidence="2 3">
    <name type="scientific">Streptomyces rhizosphaericus</name>
    <dbReference type="NCBI Taxonomy" id="114699"/>
    <lineage>
        <taxon>Bacteria</taxon>
        <taxon>Bacillati</taxon>
        <taxon>Actinomycetota</taxon>
        <taxon>Actinomycetes</taxon>
        <taxon>Kitasatosporales</taxon>
        <taxon>Streptomycetaceae</taxon>
        <taxon>Streptomyces</taxon>
        <taxon>Streptomyces violaceusniger group</taxon>
    </lineage>
</organism>
<evidence type="ECO:0000256" key="1">
    <source>
        <dbReference type="SAM" id="MobiDB-lite"/>
    </source>
</evidence>
<evidence type="ECO:0000313" key="2">
    <source>
        <dbReference type="EMBL" id="GAA0939436.1"/>
    </source>
</evidence>
<dbReference type="Gene3D" id="3.20.20.70">
    <property type="entry name" value="Aldolase class I"/>
    <property type="match status" value="1"/>
</dbReference>
<protein>
    <submittedName>
        <fullName evidence="2">Uncharacterized protein</fullName>
    </submittedName>
</protein>
<proteinExistence type="predicted"/>